<protein>
    <submittedName>
        <fullName evidence="2">Uncharacterized protein</fullName>
    </submittedName>
</protein>
<organism evidence="2 3">
    <name type="scientific">Xenopus laevis</name>
    <name type="common">African clawed frog</name>
    <dbReference type="NCBI Taxonomy" id="8355"/>
    <lineage>
        <taxon>Eukaryota</taxon>
        <taxon>Metazoa</taxon>
        <taxon>Chordata</taxon>
        <taxon>Craniata</taxon>
        <taxon>Vertebrata</taxon>
        <taxon>Euteleostomi</taxon>
        <taxon>Amphibia</taxon>
        <taxon>Batrachia</taxon>
        <taxon>Anura</taxon>
        <taxon>Pipoidea</taxon>
        <taxon>Pipidae</taxon>
        <taxon>Xenopodinae</taxon>
        <taxon>Xenopus</taxon>
        <taxon>Xenopus</taxon>
    </lineage>
</organism>
<dbReference type="EMBL" id="CM004476">
    <property type="protein sequence ID" value="OCT77370.1"/>
    <property type="molecule type" value="Genomic_DNA"/>
</dbReference>
<evidence type="ECO:0000313" key="3">
    <source>
        <dbReference type="Proteomes" id="UP000694892"/>
    </source>
</evidence>
<reference evidence="3" key="1">
    <citation type="journal article" date="2016" name="Nature">
        <title>Genome evolution in the allotetraploid frog Xenopus laevis.</title>
        <authorList>
            <person name="Session A.M."/>
            <person name="Uno Y."/>
            <person name="Kwon T."/>
            <person name="Chapman J.A."/>
            <person name="Toyoda A."/>
            <person name="Takahashi S."/>
            <person name="Fukui A."/>
            <person name="Hikosaka A."/>
            <person name="Suzuki A."/>
            <person name="Kondo M."/>
            <person name="van Heeringen S.J."/>
            <person name="Quigley I."/>
            <person name="Heinz S."/>
            <person name="Ogino H."/>
            <person name="Ochi H."/>
            <person name="Hellsten U."/>
            <person name="Lyons J.B."/>
            <person name="Simakov O."/>
            <person name="Putnam N."/>
            <person name="Stites J."/>
            <person name="Kuroki Y."/>
            <person name="Tanaka T."/>
            <person name="Michiue T."/>
            <person name="Watanabe M."/>
            <person name="Bogdanovic O."/>
            <person name="Lister R."/>
            <person name="Georgiou G."/>
            <person name="Paranjpe S.S."/>
            <person name="van Kruijsbergen I."/>
            <person name="Shu S."/>
            <person name="Carlson J."/>
            <person name="Kinoshita T."/>
            <person name="Ohta Y."/>
            <person name="Mawaribuchi S."/>
            <person name="Jenkins J."/>
            <person name="Grimwood J."/>
            <person name="Schmutz J."/>
            <person name="Mitros T."/>
            <person name="Mozaffari S.V."/>
            <person name="Suzuki Y."/>
            <person name="Haramoto Y."/>
            <person name="Yamamoto T.S."/>
            <person name="Takagi C."/>
            <person name="Heald R."/>
            <person name="Miller K."/>
            <person name="Haudenschild C."/>
            <person name="Kitzman J."/>
            <person name="Nakayama T."/>
            <person name="Izutsu Y."/>
            <person name="Robert J."/>
            <person name="Fortriede J."/>
            <person name="Burns K."/>
            <person name="Lotay V."/>
            <person name="Karimi K."/>
            <person name="Yasuoka Y."/>
            <person name="Dichmann D.S."/>
            <person name="Flajnik M.F."/>
            <person name="Houston D.W."/>
            <person name="Shendure J."/>
            <person name="DuPasquier L."/>
            <person name="Vize P.D."/>
            <person name="Zorn A.M."/>
            <person name="Ito M."/>
            <person name="Marcotte E.M."/>
            <person name="Wallingford J.B."/>
            <person name="Ito Y."/>
            <person name="Asashima M."/>
            <person name="Ueno N."/>
            <person name="Matsuda Y."/>
            <person name="Veenstra G.J."/>
            <person name="Fujiyama A."/>
            <person name="Harland R.M."/>
            <person name="Taira M."/>
            <person name="Rokhsar D.S."/>
        </authorList>
    </citation>
    <scope>NUCLEOTIDE SEQUENCE [LARGE SCALE GENOMIC DNA]</scope>
    <source>
        <strain evidence="3">J</strain>
    </source>
</reference>
<feature type="region of interest" description="Disordered" evidence="1">
    <location>
        <begin position="42"/>
        <end position="90"/>
    </location>
</feature>
<evidence type="ECO:0000313" key="2">
    <source>
        <dbReference type="EMBL" id="OCT77370.1"/>
    </source>
</evidence>
<evidence type="ECO:0000256" key="1">
    <source>
        <dbReference type="SAM" id="MobiDB-lite"/>
    </source>
</evidence>
<dbReference type="AlphaFoldDB" id="A0A974CRM8"/>
<gene>
    <name evidence="2" type="ORF">XELAEV_18032571mg</name>
</gene>
<accession>A0A974CRM8</accession>
<feature type="compositionally biased region" description="Basic residues" evidence="1">
    <location>
        <begin position="55"/>
        <end position="68"/>
    </location>
</feature>
<proteinExistence type="predicted"/>
<name>A0A974CRM8_XENLA</name>
<feature type="compositionally biased region" description="Polar residues" evidence="1">
    <location>
        <begin position="42"/>
        <end position="54"/>
    </location>
</feature>
<sequence length="90" mass="9802">MATAIMLVSAIVRGPEGRRGMAWAHERQIDCGALGMGSHGFSTHSMGNTAVQHRSGTRGHKRRLRGRHTAPSCLQTDRPPGSLFVSLRRL</sequence>
<dbReference type="Proteomes" id="UP000694892">
    <property type="component" value="Chromosome 6L"/>
</dbReference>